<proteinExistence type="predicted"/>
<accession>C1CCJ5</accession>
<protein>
    <submittedName>
        <fullName evidence="1">Uncharacterized protein</fullName>
    </submittedName>
</protein>
<dbReference type="KEGG" id="sjj:SPJ_0416"/>
<sequence>MFDIYQTLFLCLPLSKKMIIDIIVNKNPDRFCMIEKVKKTMAENR</sequence>
<name>C1CCJ5_STRZJ</name>
<dbReference type="AlphaFoldDB" id="C1CCJ5"/>
<organism evidence="1 2">
    <name type="scientific">Streptococcus pneumoniae (strain JJA)</name>
    <dbReference type="NCBI Taxonomy" id="488222"/>
    <lineage>
        <taxon>Bacteria</taxon>
        <taxon>Bacillati</taxon>
        <taxon>Bacillota</taxon>
        <taxon>Bacilli</taxon>
        <taxon>Lactobacillales</taxon>
        <taxon>Streptococcaceae</taxon>
        <taxon>Streptococcus</taxon>
    </lineage>
</organism>
<dbReference type="EMBL" id="CP000919">
    <property type="protein sequence ID" value="ACO18447.1"/>
    <property type="molecule type" value="Genomic_DNA"/>
</dbReference>
<gene>
    <name evidence="1" type="ordered locus">SPJ_0416</name>
</gene>
<dbReference type="HOGENOM" id="CLU_3222760_0_0_9"/>
<evidence type="ECO:0000313" key="2">
    <source>
        <dbReference type="Proteomes" id="UP000002206"/>
    </source>
</evidence>
<dbReference type="Proteomes" id="UP000002206">
    <property type="component" value="Chromosome"/>
</dbReference>
<reference evidence="2" key="1">
    <citation type="journal article" date="2010" name="Genome Biol.">
        <title>Structure and dynamics of the pan-genome of Streptococcus pneumoniae and closely related species.</title>
        <authorList>
            <person name="Donati C."/>
            <person name="Hiller N.L."/>
            <person name="Tettelin H."/>
            <person name="Muzzi A."/>
            <person name="Croucher N.J."/>
            <person name="Angiuoli S.V."/>
            <person name="Oggioni M."/>
            <person name="Dunning Hotopp J.C."/>
            <person name="Hu F.Z."/>
            <person name="Riley D.R."/>
            <person name="Covacci A."/>
            <person name="Mitchell T.J."/>
            <person name="Bentley S.D."/>
            <person name="Kilian M."/>
            <person name="Ehrlich G.D."/>
            <person name="Rappuoli R."/>
            <person name="Moxon E.R."/>
            <person name="Masignani V."/>
        </authorList>
    </citation>
    <scope>NUCLEOTIDE SEQUENCE [LARGE SCALE GENOMIC DNA]</scope>
    <source>
        <strain evidence="2">JJA</strain>
    </source>
</reference>
<evidence type="ECO:0000313" key="1">
    <source>
        <dbReference type="EMBL" id="ACO18447.1"/>
    </source>
</evidence>